<keyword evidence="9 10" id="KW-0998">Cell outer membrane</keyword>
<dbReference type="GO" id="GO:0016787">
    <property type="term" value="F:hydrolase activity"/>
    <property type="evidence" value="ECO:0007669"/>
    <property type="project" value="UniProtKB-KW"/>
</dbReference>
<dbReference type="SUPFAM" id="SSF56935">
    <property type="entry name" value="Porins"/>
    <property type="match status" value="1"/>
</dbReference>
<dbReference type="InterPro" id="IPR012910">
    <property type="entry name" value="Plug_dom"/>
</dbReference>
<keyword evidence="8 15" id="KW-0675">Receptor</keyword>
<dbReference type="Proteomes" id="UP001187221">
    <property type="component" value="Unassembled WGS sequence"/>
</dbReference>
<dbReference type="CDD" id="cd01347">
    <property type="entry name" value="ligand_gated_channel"/>
    <property type="match status" value="1"/>
</dbReference>
<dbReference type="InterPro" id="IPR036942">
    <property type="entry name" value="Beta-barrel_TonB_sf"/>
</dbReference>
<dbReference type="PANTHER" id="PTHR30069:SF29">
    <property type="entry name" value="HEMOGLOBIN AND HEMOGLOBIN-HAPTOGLOBIN-BINDING PROTEIN 1-RELATED"/>
    <property type="match status" value="1"/>
</dbReference>
<evidence type="ECO:0000256" key="1">
    <source>
        <dbReference type="ARBA" id="ARBA00004571"/>
    </source>
</evidence>
<comment type="caution">
    <text evidence="15">The sequence shown here is derived from an EMBL/GenBank/DDBJ whole genome shotgun (WGS) entry which is preliminary data.</text>
</comment>
<feature type="chain" id="PRO_5045238104" evidence="12">
    <location>
        <begin position="21"/>
        <end position="705"/>
    </location>
</feature>
<reference evidence="15 16" key="1">
    <citation type="submission" date="2023-06" db="EMBL/GenBank/DDBJ databases">
        <title>Draft genome sequence of Novosphingobium sp. strain IK01.</title>
        <authorList>
            <person name="Hatamoto M."/>
            <person name="Ikarashi T."/>
            <person name="Yamaguchi T."/>
        </authorList>
    </citation>
    <scope>NUCLEOTIDE SEQUENCE [LARGE SCALE GENOMIC DNA]</scope>
    <source>
        <strain evidence="15 16">IK01</strain>
    </source>
</reference>
<keyword evidence="7 10" id="KW-0472">Membrane</keyword>
<dbReference type="Pfam" id="PF07715">
    <property type="entry name" value="Plug"/>
    <property type="match status" value="1"/>
</dbReference>
<gene>
    <name evidence="15" type="ORF">NUTIK01_01380</name>
</gene>
<dbReference type="Gene3D" id="2.40.170.20">
    <property type="entry name" value="TonB-dependent receptor, beta-barrel domain"/>
    <property type="match status" value="1"/>
</dbReference>
<dbReference type="PROSITE" id="PS52016">
    <property type="entry name" value="TONB_DEPENDENT_REC_3"/>
    <property type="match status" value="1"/>
</dbReference>
<keyword evidence="4 10" id="KW-0812">Transmembrane</keyword>
<evidence type="ECO:0000256" key="3">
    <source>
        <dbReference type="ARBA" id="ARBA00022452"/>
    </source>
</evidence>
<comment type="subcellular location">
    <subcellularLocation>
        <location evidence="1 10">Cell outer membrane</location>
        <topology evidence="1 10">Multi-pass membrane protein</topology>
    </subcellularLocation>
</comment>
<keyword evidence="3 10" id="KW-1134">Transmembrane beta strand</keyword>
<evidence type="ECO:0000256" key="9">
    <source>
        <dbReference type="ARBA" id="ARBA00023237"/>
    </source>
</evidence>
<dbReference type="RefSeq" id="WP_317973219.1">
    <property type="nucleotide sequence ID" value="NZ_BTFW01000001.1"/>
</dbReference>
<evidence type="ECO:0000256" key="7">
    <source>
        <dbReference type="ARBA" id="ARBA00023136"/>
    </source>
</evidence>
<feature type="signal peptide" evidence="12">
    <location>
        <begin position="1"/>
        <end position="20"/>
    </location>
</feature>
<evidence type="ECO:0000256" key="2">
    <source>
        <dbReference type="ARBA" id="ARBA00022448"/>
    </source>
</evidence>
<evidence type="ECO:0000256" key="10">
    <source>
        <dbReference type="PROSITE-ProRule" id="PRU01360"/>
    </source>
</evidence>
<organism evidence="15 16">
    <name type="scientific">Novosphingobium pituita</name>
    <dbReference type="NCBI Taxonomy" id="3056842"/>
    <lineage>
        <taxon>Bacteria</taxon>
        <taxon>Pseudomonadati</taxon>
        <taxon>Pseudomonadota</taxon>
        <taxon>Alphaproteobacteria</taxon>
        <taxon>Sphingomonadales</taxon>
        <taxon>Sphingomonadaceae</taxon>
        <taxon>Novosphingobium</taxon>
    </lineage>
</organism>
<evidence type="ECO:0000256" key="8">
    <source>
        <dbReference type="ARBA" id="ARBA00023170"/>
    </source>
</evidence>
<dbReference type="Gene3D" id="2.170.130.10">
    <property type="entry name" value="TonB-dependent receptor, plug domain"/>
    <property type="match status" value="1"/>
</dbReference>
<evidence type="ECO:0000256" key="11">
    <source>
        <dbReference type="RuleBase" id="RU003357"/>
    </source>
</evidence>
<evidence type="ECO:0000313" key="16">
    <source>
        <dbReference type="Proteomes" id="UP001187221"/>
    </source>
</evidence>
<keyword evidence="5 12" id="KW-0732">Signal</keyword>
<feature type="domain" description="TonB-dependent receptor plug" evidence="14">
    <location>
        <begin position="71"/>
        <end position="169"/>
    </location>
</feature>
<feature type="domain" description="TonB-dependent receptor-like beta-barrel" evidence="13">
    <location>
        <begin position="254"/>
        <end position="679"/>
    </location>
</feature>
<name>A0ABQ6P2G8_9SPHN</name>
<evidence type="ECO:0000256" key="4">
    <source>
        <dbReference type="ARBA" id="ARBA00022692"/>
    </source>
</evidence>
<evidence type="ECO:0000313" key="15">
    <source>
        <dbReference type="EMBL" id="GMM59361.1"/>
    </source>
</evidence>
<evidence type="ECO:0000259" key="13">
    <source>
        <dbReference type="Pfam" id="PF00593"/>
    </source>
</evidence>
<keyword evidence="6 11" id="KW-0798">TonB box</keyword>
<dbReference type="PANTHER" id="PTHR30069">
    <property type="entry name" value="TONB-DEPENDENT OUTER MEMBRANE RECEPTOR"/>
    <property type="match status" value="1"/>
</dbReference>
<sequence length="705" mass="76333">MKFASLAICASLAMPGIVQARADMAPDTGSDVESATGADDAASAATDGKAFALGQIVVTATAPQGPQIGSETLTAAAMRAFARVTLDDAVNLLPGVTGGNSGGTRNERLIFVRGFDRFQVPLSIDGIRVYLPADNRLDFGRFLTTDIAQVQVAKGYASVLNGPGAMGGAINLVTSRPTRAFEGEAGGQLNLGHEGEYGGYSVYARLGTAHEKWYAQASIARNFTDHWDLAGGYRAVAGSPQPEGHRAFSRSGDWRVNAKIGFTPNATDEYSINYTRQEGDKNAPLPVTSLASSQRYWTWPYWNIDSLYFLSTTALGDKATFKTRAYLNSFDNLLSSWDGITQTTQTRGYAFNSYYADKAWGGSGELDVALTPADKLSLALFYRRDRHIEWQQGFPSGATEPQQVTSEDTWSLALENHLSITPAVELTLGGSYDWRNLIKAQDYANGALINYPLRNDGALNGQAQLVWTVDRATRVHGSVSSRVRFPTLFERFSTQFGTAASNPTLKAERATNVDLGASHDFGGVNVEGAAFYSHVADAIVAVQPEGFTGTTMQRQNLGDGDYYGLELNVSAKLLPSLELGGNYTWTHRDFTITAAEATTRVPNFMLTGVPEHKGFAYLRWTPLAGLDVMPNIAVASSQWSPLVTSQNTYLRTGSYVLGNISVDYTVRKGLQLGLGVRNLFDDNYSLADGYPEPGRSFFLKGRVSF</sequence>
<evidence type="ECO:0000256" key="12">
    <source>
        <dbReference type="SAM" id="SignalP"/>
    </source>
</evidence>
<proteinExistence type="inferred from homology"/>
<dbReference type="InterPro" id="IPR000531">
    <property type="entry name" value="Beta-barrel_TonB"/>
</dbReference>
<evidence type="ECO:0000256" key="5">
    <source>
        <dbReference type="ARBA" id="ARBA00022729"/>
    </source>
</evidence>
<dbReference type="Pfam" id="PF00593">
    <property type="entry name" value="TonB_dep_Rec_b-barrel"/>
    <property type="match status" value="1"/>
</dbReference>
<accession>A0ABQ6P2G8</accession>
<keyword evidence="16" id="KW-1185">Reference proteome</keyword>
<dbReference type="InterPro" id="IPR039426">
    <property type="entry name" value="TonB-dep_rcpt-like"/>
</dbReference>
<keyword evidence="2 10" id="KW-0813">Transport</keyword>
<dbReference type="EMBL" id="BTFW01000001">
    <property type="protein sequence ID" value="GMM59361.1"/>
    <property type="molecule type" value="Genomic_DNA"/>
</dbReference>
<dbReference type="InterPro" id="IPR037066">
    <property type="entry name" value="Plug_dom_sf"/>
</dbReference>
<keyword evidence="15" id="KW-0378">Hydrolase</keyword>
<evidence type="ECO:0000256" key="6">
    <source>
        <dbReference type="ARBA" id="ARBA00023077"/>
    </source>
</evidence>
<evidence type="ECO:0000259" key="14">
    <source>
        <dbReference type="Pfam" id="PF07715"/>
    </source>
</evidence>
<comment type="similarity">
    <text evidence="10 11">Belongs to the TonB-dependent receptor family.</text>
</comment>
<protein>
    <submittedName>
        <fullName evidence="15">TonB-dependent receptor</fullName>
    </submittedName>
</protein>